<proteinExistence type="inferred from homology"/>
<keyword evidence="7" id="KW-1185">Reference proteome</keyword>
<evidence type="ECO:0000256" key="1">
    <source>
        <dbReference type="ARBA" id="ARBA00009437"/>
    </source>
</evidence>
<accession>A0ABX1ZJR3</accession>
<keyword evidence="2" id="KW-0805">Transcription regulation</keyword>
<dbReference type="InterPro" id="IPR036390">
    <property type="entry name" value="WH_DNA-bd_sf"/>
</dbReference>
<dbReference type="PANTHER" id="PTHR30419">
    <property type="entry name" value="HTH-TYPE TRANSCRIPTIONAL REGULATOR YBHD"/>
    <property type="match status" value="1"/>
</dbReference>
<organism evidence="6 7">
    <name type="scientific">Paenibacillus planticolens</name>
    <dbReference type="NCBI Taxonomy" id="2654976"/>
    <lineage>
        <taxon>Bacteria</taxon>
        <taxon>Bacillati</taxon>
        <taxon>Bacillota</taxon>
        <taxon>Bacilli</taxon>
        <taxon>Bacillales</taxon>
        <taxon>Paenibacillaceae</taxon>
        <taxon>Paenibacillus</taxon>
    </lineage>
</organism>
<dbReference type="InterPro" id="IPR036388">
    <property type="entry name" value="WH-like_DNA-bd_sf"/>
</dbReference>
<dbReference type="Proteomes" id="UP000618579">
    <property type="component" value="Unassembled WGS sequence"/>
</dbReference>
<evidence type="ECO:0000256" key="4">
    <source>
        <dbReference type="ARBA" id="ARBA00023163"/>
    </source>
</evidence>
<keyword evidence="4" id="KW-0804">Transcription</keyword>
<sequence>MELLQLYYFQVVAKLEHMTKAAEMLRIAQPALSKTISRLEADLGAPLFDRQGRQIKLNAYGKVFLAKVNAALGLLEEGKREVADLAGLEHGQVYIATTAINRFSDLFGSFASTHAAANFKLTQTTSEESKMQLLLSGEVDFAITYCLPADFKSQGIASIPFLTEQIWLAVPPGHRLVGRESIHLHEAASDAFIVMKEGHRFRQKTDALCQQAGFTPKIICDVNDFSAISGLVQAGMGVSLVTSAPSPRKDSTPHLLRIHEPVSERTFQLAWLQNRYLSRAAQAFRDYVTAFFPDNK</sequence>
<evidence type="ECO:0000313" key="7">
    <source>
        <dbReference type="Proteomes" id="UP000618579"/>
    </source>
</evidence>
<dbReference type="Gene3D" id="3.40.190.290">
    <property type="match status" value="1"/>
</dbReference>
<dbReference type="EMBL" id="WHNZ01000012">
    <property type="protein sequence ID" value="NOU99269.1"/>
    <property type="molecule type" value="Genomic_DNA"/>
</dbReference>
<dbReference type="PRINTS" id="PR00039">
    <property type="entry name" value="HTHLYSR"/>
</dbReference>
<dbReference type="InterPro" id="IPR000847">
    <property type="entry name" value="LysR_HTH_N"/>
</dbReference>
<evidence type="ECO:0000259" key="5">
    <source>
        <dbReference type="PROSITE" id="PS50931"/>
    </source>
</evidence>
<dbReference type="SUPFAM" id="SSF53850">
    <property type="entry name" value="Periplasmic binding protein-like II"/>
    <property type="match status" value="1"/>
</dbReference>
<keyword evidence="3" id="KW-0238">DNA-binding</keyword>
<protein>
    <submittedName>
        <fullName evidence="6">LysR family transcriptional regulator</fullName>
    </submittedName>
</protein>
<evidence type="ECO:0000256" key="2">
    <source>
        <dbReference type="ARBA" id="ARBA00023015"/>
    </source>
</evidence>
<dbReference type="PANTHER" id="PTHR30419:SF28">
    <property type="entry name" value="HTH-TYPE TRANSCRIPTIONAL REGULATOR BSDA"/>
    <property type="match status" value="1"/>
</dbReference>
<dbReference type="Pfam" id="PF03466">
    <property type="entry name" value="LysR_substrate"/>
    <property type="match status" value="1"/>
</dbReference>
<dbReference type="PROSITE" id="PS50931">
    <property type="entry name" value="HTH_LYSR"/>
    <property type="match status" value="1"/>
</dbReference>
<dbReference type="RefSeq" id="WP_171682135.1">
    <property type="nucleotide sequence ID" value="NZ_WHNZ01000012.1"/>
</dbReference>
<dbReference type="InterPro" id="IPR050950">
    <property type="entry name" value="HTH-type_LysR_regulators"/>
</dbReference>
<evidence type="ECO:0000256" key="3">
    <source>
        <dbReference type="ARBA" id="ARBA00023125"/>
    </source>
</evidence>
<dbReference type="InterPro" id="IPR005119">
    <property type="entry name" value="LysR_subst-bd"/>
</dbReference>
<comment type="similarity">
    <text evidence="1">Belongs to the LysR transcriptional regulatory family.</text>
</comment>
<dbReference type="Pfam" id="PF00126">
    <property type="entry name" value="HTH_1"/>
    <property type="match status" value="1"/>
</dbReference>
<feature type="domain" description="HTH lysR-type" evidence="5">
    <location>
        <begin position="1"/>
        <end position="58"/>
    </location>
</feature>
<evidence type="ECO:0000313" key="6">
    <source>
        <dbReference type="EMBL" id="NOU99269.1"/>
    </source>
</evidence>
<dbReference type="Gene3D" id="1.10.10.10">
    <property type="entry name" value="Winged helix-like DNA-binding domain superfamily/Winged helix DNA-binding domain"/>
    <property type="match status" value="1"/>
</dbReference>
<gene>
    <name evidence="6" type="ORF">GC097_04415</name>
</gene>
<dbReference type="SUPFAM" id="SSF46785">
    <property type="entry name" value="Winged helix' DNA-binding domain"/>
    <property type="match status" value="1"/>
</dbReference>
<comment type="caution">
    <text evidence="6">The sequence shown here is derived from an EMBL/GenBank/DDBJ whole genome shotgun (WGS) entry which is preliminary data.</text>
</comment>
<name>A0ABX1ZJR3_9BACL</name>
<reference evidence="6 7" key="1">
    <citation type="submission" date="2019-10" db="EMBL/GenBank/DDBJ databases">
        <title>Description of Paenibacillus pedi sp. nov.</title>
        <authorList>
            <person name="Carlier A."/>
            <person name="Qi S."/>
        </authorList>
    </citation>
    <scope>NUCLEOTIDE SEQUENCE [LARGE SCALE GENOMIC DNA]</scope>
    <source>
        <strain evidence="6 7">LMG 31457</strain>
    </source>
</reference>